<evidence type="ECO:0008006" key="4">
    <source>
        <dbReference type="Google" id="ProtNLM"/>
    </source>
</evidence>
<dbReference type="Proteomes" id="UP000317257">
    <property type="component" value="Unassembled WGS sequence"/>
</dbReference>
<feature type="compositionally biased region" description="Low complexity" evidence="1">
    <location>
        <begin position="223"/>
        <end position="234"/>
    </location>
</feature>
<accession>A0A5C6G543</accession>
<gene>
    <name evidence="2" type="ORF">ED733_000440</name>
</gene>
<protein>
    <recommendedName>
        <fullName evidence="4">Cupin, RmlC-type</fullName>
    </recommendedName>
</protein>
<feature type="region of interest" description="Disordered" evidence="1">
    <location>
        <begin position="1"/>
        <end position="44"/>
    </location>
</feature>
<evidence type="ECO:0000256" key="1">
    <source>
        <dbReference type="SAM" id="MobiDB-lite"/>
    </source>
</evidence>
<name>A0A5C6G543_METRR</name>
<feature type="compositionally biased region" description="Basic and acidic residues" evidence="1">
    <location>
        <begin position="554"/>
        <end position="564"/>
    </location>
</feature>
<evidence type="ECO:0000313" key="2">
    <source>
        <dbReference type="EMBL" id="TWU70956.1"/>
    </source>
</evidence>
<feature type="region of interest" description="Disordered" evidence="1">
    <location>
        <begin position="108"/>
        <end position="138"/>
    </location>
</feature>
<feature type="region of interest" description="Disordered" evidence="1">
    <location>
        <begin position="394"/>
        <end position="416"/>
    </location>
</feature>
<dbReference type="AlphaFoldDB" id="A0A5C6G543"/>
<comment type="caution">
    <text evidence="2">The sequence shown here is derived from an EMBL/GenBank/DDBJ whole genome shotgun (WGS) entry which is preliminary data.</text>
</comment>
<organism evidence="2 3">
    <name type="scientific">Metarhizium rileyi (strain RCEF 4871)</name>
    <name type="common">Nomuraea rileyi</name>
    <dbReference type="NCBI Taxonomy" id="1649241"/>
    <lineage>
        <taxon>Eukaryota</taxon>
        <taxon>Fungi</taxon>
        <taxon>Dikarya</taxon>
        <taxon>Ascomycota</taxon>
        <taxon>Pezizomycotina</taxon>
        <taxon>Sordariomycetes</taxon>
        <taxon>Hypocreomycetidae</taxon>
        <taxon>Hypocreales</taxon>
        <taxon>Clavicipitaceae</taxon>
        <taxon>Metarhizium</taxon>
    </lineage>
</organism>
<proteinExistence type="predicted"/>
<feature type="compositionally biased region" description="Polar residues" evidence="1">
    <location>
        <begin position="581"/>
        <end position="607"/>
    </location>
</feature>
<feature type="compositionally biased region" description="Basic and acidic residues" evidence="1">
    <location>
        <begin position="397"/>
        <end position="413"/>
    </location>
</feature>
<feature type="compositionally biased region" description="Polar residues" evidence="1">
    <location>
        <begin position="630"/>
        <end position="647"/>
    </location>
</feature>
<feature type="compositionally biased region" description="Pro residues" evidence="1">
    <location>
        <begin position="181"/>
        <end position="198"/>
    </location>
</feature>
<feature type="region of interest" description="Disordered" evidence="1">
    <location>
        <begin position="171"/>
        <end position="264"/>
    </location>
</feature>
<feature type="compositionally biased region" description="Basic and acidic residues" evidence="1">
    <location>
        <begin position="620"/>
        <end position="629"/>
    </location>
</feature>
<reference evidence="3" key="1">
    <citation type="submission" date="2018-12" db="EMBL/GenBank/DDBJ databases">
        <title>The complete genome of Metarhizium rileyi, a key fungal pathogen of Lepidoptera.</title>
        <authorList>
            <person name="Binneck E."/>
            <person name="Lastra C.C.L."/>
            <person name="Sosa-Gomez D.R."/>
        </authorList>
    </citation>
    <scope>NUCLEOTIDE SEQUENCE [LARGE SCALE GENOMIC DNA]</scope>
    <source>
        <strain evidence="3">Cep018-CH2</strain>
    </source>
</reference>
<dbReference type="EMBL" id="SBHS01000056">
    <property type="protein sequence ID" value="TWU70956.1"/>
    <property type="molecule type" value="Genomic_DNA"/>
</dbReference>
<sequence>MAPSLDSGFIPDLPLVGDEAADPTWDADGIENWSSSSDDDEESVVEVDMFPPAVGDIGAGVWTKTRTVRTEPLGVPRVSVSGDTADEQKQWHVQGMASDPKAKTELKIETGPTMGPEPTWTTKSPGPPSCRSSDSDSSLVSIPAIVRLKETPVPLPPTVTGLGALPASVSRQTVPSNLPSTAPPATAPCTPTPVPLPPSVQNAPVSHGNGKPSPSSALVIKLPASSQPATTSSTVLRKPEQALSTLPRDKTQSPAPHKATATGVTPTRYPLTIETTKDGRAYTMYPEPGGKLIPSRGALFPTGHHLYADARFPFVCTVRSCRQLLRSLPSLSGHFCAKHRNQTFNDNEDGTLTLVGTYRNPFGTSPGIVISQGPISRSVNTPIEQFLFDQQVKASKRQPEESDACRDSKRRVLPDGSRTTTRLLSHPAEYMLSINTNNFQVLYRADIAAMLMEPRKRDLPDEFLRYHETNAPTTQIFACAIAYIVGYEVAGRAACRAAKGPAARLSELCIMPPRSLNSKAQIAGLFTPRRRCVGCNYFSAMTGKPDCCELRAEASETDSEDRGLRVRTSSVRPLPRAPSLRLSQAALQSKEASSPASSGRETEQTLASRRPVRQSVLNRLQEDKNHTDITESPAQTRNKSPSAQLNEEPQRPIPIQQGQFGAPDYEMEDWEIAPGRVTNEDSSQNIAYSGAFLTSSTPITISPDICFNVLTIRPGQIYNVPVQKDRMQVCSVASGKVRVTMGGKEVQLGPNGAFPVRPSAKCVIENRLYFEAMVHCTTVKDYELV</sequence>
<dbReference type="InterPro" id="IPR011051">
    <property type="entry name" value="RmlC_Cupin_sf"/>
</dbReference>
<feature type="region of interest" description="Disordered" evidence="1">
    <location>
        <begin position="554"/>
        <end position="655"/>
    </location>
</feature>
<evidence type="ECO:0000313" key="3">
    <source>
        <dbReference type="Proteomes" id="UP000317257"/>
    </source>
</evidence>
<dbReference type="SUPFAM" id="SSF51182">
    <property type="entry name" value="RmlC-like cupins"/>
    <property type="match status" value="1"/>
</dbReference>
<feature type="compositionally biased region" description="Low complexity" evidence="1">
    <location>
        <begin position="129"/>
        <end position="138"/>
    </location>
</feature>